<dbReference type="RefSeq" id="WP_133589971.1">
    <property type="nucleotide sequence ID" value="NZ_SNVV01000005.1"/>
</dbReference>
<organism evidence="3 4">
    <name type="scientific">Azoarcus indigens</name>
    <dbReference type="NCBI Taxonomy" id="29545"/>
    <lineage>
        <taxon>Bacteria</taxon>
        <taxon>Pseudomonadati</taxon>
        <taxon>Pseudomonadota</taxon>
        <taxon>Betaproteobacteria</taxon>
        <taxon>Rhodocyclales</taxon>
        <taxon>Zoogloeaceae</taxon>
        <taxon>Azoarcus</taxon>
    </lineage>
</organism>
<feature type="transmembrane region" description="Helical" evidence="1">
    <location>
        <begin position="53"/>
        <end position="74"/>
    </location>
</feature>
<sequence>MFALSPRRVLLHTCAAALLSAAAVAPALAQQDDTVTGDRGGDMVADLVIVRPVGLVASVLGTAGFVISLPFTLLSGSVGESAHELVGKPIEYTFARPLGDFDHCGRERRPCGQR</sequence>
<gene>
    <name evidence="3" type="ORF">C7389_10570</name>
</gene>
<keyword evidence="4" id="KW-1185">Reference proteome</keyword>
<evidence type="ECO:0000256" key="1">
    <source>
        <dbReference type="SAM" id="Phobius"/>
    </source>
</evidence>
<feature type="signal peptide" evidence="2">
    <location>
        <begin position="1"/>
        <end position="29"/>
    </location>
</feature>
<keyword evidence="1" id="KW-0472">Membrane</keyword>
<accession>A0A4R6E657</accession>
<evidence type="ECO:0000313" key="3">
    <source>
        <dbReference type="EMBL" id="TDN53397.1"/>
    </source>
</evidence>
<feature type="chain" id="PRO_5020572246" description="Multidrug transporter" evidence="2">
    <location>
        <begin position="30"/>
        <end position="114"/>
    </location>
</feature>
<keyword evidence="1" id="KW-1133">Transmembrane helix</keyword>
<evidence type="ECO:0000256" key="2">
    <source>
        <dbReference type="SAM" id="SignalP"/>
    </source>
</evidence>
<comment type="caution">
    <text evidence="3">The sequence shown here is derived from an EMBL/GenBank/DDBJ whole genome shotgun (WGS) entry which is preliminary data.</text>
</comment>
<proteinExistence type="predicted"/>
<evidence type="ECO:0008006" key="5">
    <source>
        <dbReference type="Google" id="ProtNLM"/>
    </source>
</evidence>
<dbReference type="OrthoDB" id="332175at2"/>
<dbReference type="AlphaFoldDB" id="A0A4R6E657"/>
<reference evidence="3 4" key="1">
    <citation type="submission" date="2019-03" db="EMBL/GenBank/DDBJ databases">
        <title>Genomic Encyclopedia of Type Strains, Phase IV (KMG-IV): sequencing the most valuable type-strain genomes for metagenomic binning, comparative biology and taxonomic classification.</title>
        <authorList>
            <person name="Goeker M."/>
        </authorList>
    </citation>
    <scope>NUCLEOTIDE SEQUENCE [LARGE SCALE GENOMIC DNA]</scope>
    <source>
        <strain evidence="3 4">DSM 12121</strain>
    </source>
</reference>
<keyword evidence="1" id="KW-0812">Transmembrane</keyword>
<name>A0A4R6E657_9RHOO</name>
<keyword evidence="2" id="KW-0732">Signal</keyword>
<dbReference type="Proteomes" id="UP000295129">
    <property type="component" value="Unassembled WGS sequence"/>
</dbReference>
<evidence type="ECO:0000313" key="4">
    <source>
        <dbReference type="Proteomes" id="UP000295129"/>
    </source>
</evidence>
<dbReference type="EMBL" id="SNVV01000005">
    <property type="protein sequence ID" value="TDN53397.1"/>
    <property type="molecule type" value="Genomic_DNA"/>
</dbReference>
<protein>
    <recommendedName>
        <fullName evidence="5">Multidrug transporter</fullName>
    </recommendedName>
</protein>